<evidence type="ECO:0000313" key="1">
    <source>
        <dbReference type="EMBL" id="VVC28435.1"/>
    </source>
</evidence>
<dbReference type="AlphaFoldDB" id="A0A5E4M8C0"/>
<dbReference type="EMBL" id="CABPRJ010000481">
    <property type="protein sequence ID" value="VVC28435.1"/>
    <property type="molecule type" value="Genomic_DNA"/>
</dbReference>
<proteinExistence type="predicted"/>
<evidence type="ECO:0000313" key="2">
    <source>
        <dbReference type="Proteomes" id="UP000325440"/>
    </source>
</evidence>
<name>A0A5E4M8C0_9HEMI</name>
<sequence>MLAVKVGRRYWRCIITRRGIWLNAALFYANNFEQFKSVTKSLTDDATSVENLKQFVQNNTVKCGLAFIKLHLYKLSMNLKNLEEFNSELLKNMDIFRKIEDILINIPGPNGKKIKEK</sequence>
<reference evidence="1 2" key="1">
    <citation type="submission" date="2019-08" db="EMBL/GenBank/DDBJ databases">
        <authorList>
            <person name="Alioto T."/>
            <person name="Alioto T."/>
            <person name="Gomez Garrido J."/>
        </authorList>
    </citation>
    <scope>NUCLEOTIDE SEQUENCE [LARGE SCALE GENOMIC DNA]</scope>
</reference>
<dbReference type="Proteomes" id="UP000325440">
    <property type="component" value="Unassembled WGS sequence"/>
</dbReference>
<gene>
    <name evidence="1" type="ORF">CINCED_3A002420</name>
</gene>
<protein>
    <submittedName>
        <fullName evidence="1">Uncharacterized protein</fullName>
    </submittedName>
</protein>
<organism evidence="1 2">
    <name type="scientific">Cinara cedri</name>
    <dbReference type="NCBI Taxonomy" id="506608"/>
    <lineage>
        <taxon>Eukaryota</taxon>
        <taxon>Metazoa</taxon>
        <taxon>Ecdysozoa</taxon>
        <taxon>Arthropoda</taxon>
        <taxon>Hexapoda</taxon>
        <taxon>Insecta</taxon>
        <taxon>Pterygota</taxon>
        <taxon>Neoptera</taxon>
        <taxon>Paraneoptera</taxon>
        <taxon>Hemiptera</taxon>
        <taxon>Sternorrhyncha</taxon>
        <taxon>Aphidomorpha</taxon>
        <taxon>Aphidoidea</taxon>
        <taxon>Aphididae</taxon>
        <taxon>Lachninae</taxon>
        <taxon>Cinara</taxon>
    </lineage>
</organism>
<keyword evidence="2" id="KW-1185">Reference proteome</keyword>
<accession>A0A5E4M8C0</accession>